<dbReference type="HOGENOM" id="CLU_036742_2_2_7"/>
<sequence length="229" mass="26560">MSPFRGFPKQAVGFYSELAANNSKAWFDSHKNEYENFVMEPARGFVYALGIRLKEISPRIIADPRVNKSIFRPYRDTRFSRDKSPYKTHLGIFFWEGTRPKMECSGYYFHLEPPIVMLAAGMHCFQKRQMEAYREAVIDQALGPELLQAVELVTGSGISVGGRHFKKLPRGYPTEGRSSEFLLYNGLFAVFQSEIPGEFFSESLLDYCYSYYKRMDPIHKWLTQALDRQ</sequence>
<dbReference type="Proteomes" id="UP000006055">
    <property type="component" value="Chromosome"/>
</dbReference>
<dbReference type="KEGG" id="dti:Desti_5045"/>
<name>I4CDL4_DESTA</name>
<organism evidence="1 2">
    <name type="scientific">Desulfomonile tiedjei (strain ATCC 49306 / DSM 6799 / DCB-1)</name>
    <dbReference type="NCBI Taxonomy" id="706587"/>
    <lineage>
        <taxon>Bacteria</taxon>
        <taxon>Pseudomonadati</taxon>
        <taxon>Thermodesulfobacteriota</taxon>
        <taxon>Desulfomonilia</taxon>
        <taxon>Desulfomonilales</taxon>
        <taxon>Desulfomonilaceae</taxon>
        <taxon>Desulfomonile</taxon>
    </lineage>
</organism>
<dbReference type="AlphaFoldDB" id="I4CDL4"/>
<dbReference type="STRING" id="706587.Desti_5045"/>
<accession>I4CDL4</accession>
<gene>
    <name evidence="1" type="ordered locus">Desti_5045</name>
</gene>
<dbReference type="RefSeq" id="WP_014812758.1">
    <property type="nucleotide sequence ID" value="NC_018025.1"/>
</dbReference>
<evidence type="ECO:0000313" key="1">
    <source>
        <dbReference type="EMBL" id="AFM27655.1"/>
    </source>
</evidence>
<protein>
    <submittedName>
        <fullName evidence="1">TIGR02453 family protein</fullName>
    </submittedName>
</protein>
<dbReference type="Pfam" id="PF09365">
    <property type="entry name" value="DUF2461"/>
    <property type="match status" value="1"/>
</dbReference>
<dbReference type="EMBL" id="CP003360">
    <property type="protein sequence ID" value="AFM27655.1"/>
    <property type="molecule type" value="Genomic_DNA"/>
</dbReference>
<dbReference type="PIRSF" id="PIRSF028451">
    <property type="entry name" value="UCP028451"/>
    <property type="match status" value="1"/>
</dbReference>
<dbReference type="eggNOG" id="COG5587">
    <property type="taxonomic scope" value="Bacteria"/>
</dbReference>
<dbReference type="PANTHER" id="PTHR36452:SF1">
    <property type="entry name" value="DUF2461 DOMAIN-CONTAINING PROTEIN"/>
    <property type="match status" value="1"/>
</dbReference>
<dbReference type="PATRIC" id="fig|706587.4.peg.5712"/>
<proteinExistence type="predicted"/>
<dbReference type="OrthoDB" id="9794241at2"/>
<dbReference type="NCBIfam" id="TIGR02453">
    <property type="entry name" value="TIGR02453 family protein"/>
    <property type="match status" value="1"/>
</dbReference>
<dbReference type="InterPro" id="IPR012808">
    <property type="entry name" value="CHP02453"/>
</dbReference>
<dbReference type="PANTHER" id="PTHR36452">
    <property type="entry name" value="CHROMOSOME 12, WHOLE GENOME SHOTGUN SEQUENCE"/>
    <property type="match status" value="1"/>
</dbReference>
<evidence type="ECO:0000313" key="2">
    <source>
        <dbReference type="Proteomes" id="UP000006055"/>
    </source>
</evidence>
<dbReference type="InterPro" id="IPR015996">
    <property type="entry name" value="UCP028451"/>
</dbReference>
<keyword evidence="2" id="KW-1185">Reference proteome</keyword>
<reference evidence="2" key="1">
    <citation type="submission" date="2012-06" db="EMBL/GenBank/DDBJ databases">
        <title>Complete sequence of chromosome of Desulfomonile tiedjei DSM 6799.</title>
        <authorList>
            <person name="Lucas S."/>
            <person name="Copeland A."/>
            <person name="Lapidus A."/>
            <person name="Glavina del Rio T."/>
            <person name="Dalin E."/>
            <person name="Tice H."/>
            <person name="Bruce D."/>
            <person name="Goodwin L."/>
            <person name="Pitluck S."/>
            <person name="Peters L."/>
            <person name="Ovchinnikova G."/>
            <person name="Zeytun A."/>
            <person name="Lu M."/>
            <person name="Kyrpides N."/>
            <person name="Mavromatis K."/>
            <person name="Ivanova N."/>
            <person name="Brettin T."/>
            <person name="Detter J.C."/>
            <person name="Han C."/>
            <person name="Larimer F."/>
            <person name="Land M."/>
            <person name="Hauser L."/>
            <person name="Markowitz V."/>
            <person name="Cheng J.-F."/>
            <person name="Hugenholtz P."/>
            <person name="Woyke T."/>
            <person name="Wu D."/>
            <person name="Spring S."/>
            <person name="Schroeder M."/>
            <person name="Brambilla E."/>
            <person name="Klenk H.-P."/>
            <person name="Eisen J.A."/>
        </authorList>
    </citation>
    <scope>NUCLEOTIDE SEQUENCE [LARGE SCALE GENOMIC DNA]</scope>
    <source>
        <strain evidence="2">ATCC 49306 / DSM 6799 / DCB-1</strain>
    </source>
</reference>